<comment type="caution">
    <text evidence="1">The sequence shown here is derived from an EMBL/GenBank/DDBJ whole genome shotgun (WGS) entry which is preliminary data.</text>
</comment>
<proteinExistence type="predicted"/>
<reference evidence="1" key="1">
    <citation type="journal article" date="2023" name="PLoS Negl. Trop. Dis.">
        <title>A genome sequence for Biomphalaria pfeifferi, the major vector snail for the human-infecting parasite Schistosoma mansoni.</title>
        <authorList>
            <person name="Bu L."/>
            <person name="Lu L."/>
            <person name="Laidemitt M.R."/>
            <person name="Zhang S.M."/>
            <person name="Mutuku M."/>
            <person name="Mkoji G."/>
            <person name="Steinauer M."/>
            <person name="Loker E.S."/>
        </authorList>
    </citation>
    <scope>NUCLEOTIDE SEQUENCE</scope>
    <source>
        <strain evidence="1">KasaAsao</strain>
    </source>
</reference>
<organism evidence="1 2">
    <name type="scientific">Biomphalaria pfeifferi</name>
    <name type="common">Bloodfluke planorb</name>
    <name type="synonym">Freshwater snail</name>
    <dbReference type="NCBI Taxonomy" id="112525"/>
    <lineage>
        <taxon>Eukaryota</taxon>
        <taxon>Metazoa</taxon>
        <taxon>Spiralia</taxon>
        <taxon>Lophotrochozoa</taxon>
        <taxon>Mollusca</taxon>
        <taxon>Gastropoda</taxon>
        <taxon>Heterobranchia</taxon>
        <taxon>Euthyneura</taxon>
        <taxon>Panpulmonata</taxon>
        <taxon>Hygrophila</taxon>
        <taxon>Lymnaeoidea</taxon>
        <taxon>Planorbidae</taxon>
        <taxon>Biomphalaria</taxon>
    </lineage>
</organism>
<keyword evidence="2" id="KW-1185">Reference proteome</keyword>
<evidence type="ECO:0000313" key="1">
    <source>
        <dbReference type="EMBL" id="KAK0040577.1"/>
    </source>
</evidence>
<dbReference type="Proteomes" id="UP001233172">
    <property type="component" value="Unassembled WGS sequence"/>
</dbReference>
<evidence type="ECO:0000313" key="2">
    <source>
        <dbReference type="Proteomes" id="UP001233172"/>
    </source>
</evidence>
<protein>
    <submittedName>
        <fullName evidence="1">Uncharacterized protein</fullName>
    </submittedName>
</protein>
<gene>
    <name evidence="1" type="ORF">Bpfe_030005</name>
</gene>
<reference evidence="1" key="2">
    <citation type="submission" date="2023-04" db="EMBL/GenBank/DDBJ databases">
        <authorList>
            <person name="Bu L."/>
            <person name="Lu L."/>
            <person name="Laidemitt M.R."/>
            <person name="Zhang S.M."/>
            <person name="Mutuku M."/>
            <person name="Mkoji G."/>
            <person name="Steinauer M."/>
            <person name="Loker E.S."/>
        </authorList>
    </citation>
    <scope>NUCLEOTIDE SEQUENCE</scope>
    <source>
        <strain evidence="1">KasaAsao</strain>
        <tissue evidence="1">Whole Snail</tissue>
    </source>
</reference>
<name>A0AAD8EU84_BIOPF</name>
<accession>A0AAD8EU84</accession>
<sequence>MSRTQNWKHVPLRFLLVVDRSDTTRQKDKTLRQREKWTKGGRFVTLVLAGGSSHYHK</sequence>
<dbReference type="EMBL" id="JASAOG010000317">
    <property type="protein sequence ID" value="KAK0040577.1"/>
    <property type="molecule type" value="Genomic_DNA"/>
</dbReference>
<feature type="non-terminal residue" evidence="1">
    <location>
        <position position="57"/>
    </location>
</feature>
<dbReference type="AlphaFoldDB" id="A0AAD8EU84"/>